<dbReference type="Gene3D" id="2.60.120.10">
    <property type="entry name" value="Jelly Rolls"/>
    <property type="match status" value="1"/>
</dbReference>
<evidence type="ECO:0000259" key="1">
    <source>
        <dbReference type="Pfam" id="PF07883"/>
    </source>
</evidence>
<dbReference type="PANTHER" id="PTHR36440">
    <property type="entry name" value="PUTATIVE (AFU_ORTHOLOGUE AFUA_8G07350)-RELATED"/>
    <property type="match status" value="1"/>
</dbReference>
<reference evidence="3" key="1">
    <citation type="journal article" date="2019" name="Int. J. Syst. Evol. Microbiol.">
        <title>The Global Catalogue of Microorganisms (GCM) 10K type strain sequencing project: providing services to taxonomists for standard genome sequencing and annotation.</title>
        <authorList>
            <consortium name="The Broad Institute Genomics Platform"/>
            <consortium name="The Broad Institute Genome Sequencing Center for Infectious Disease"/>
            <person name="Wu L."/>
            <person name="Ma J."/>
        </authorList>
    </citation>
    <scope>NUCLEOTIDE SEQUENCE [LARGE SCALE GENOMIC DNA]</scope>
    <source>
        <strain evidence="3">CCUG 62763</strain>
    </source>
</reference>
<dbReference type="Pfam" id="PF07883">
    <property type="entry name" value="Cupin_2"/>
    <property type="match status" value="1"/>
</dbReference>
<evidence type="ECO:0000313" key="2">
    <source>
        <dbReference type="EMBL" id="MFC4694961.1"/>
    </source>
</evidence>
<dbReference type="Proteomes" id="UP001596025">
    <property type="component" value="Unassembled WGS sequence"/>
</dbReference>
<organism evidence="2 3">
    <name type="scientific">Geodermatophilus arenarius</name>
    <dbReference type="NCBI Taxonomy" id="1137990"/>
    <lineage>
        <taxon>Bacteria</taxon>
        <taxon>Bacillati</taxon>
        <taxon>Actinomycetota</taxon>
        <taxon>Actinomycetes</taxon>
        <taxon>Geodermatophilales</taxon>
        <taxon>Geodermatophilaceae</taxon>
        <taxon>Geodermatophilus</taxon>
    </lineage>
</organism>
<dbReference type="InterPro" id="IPR013096">
    <property type="entry name" value="Cupin_2"/>
</dbReference>
<gene>
    <name evidence="2" type="ORF">ACFO3M_16295</name>
</gene>
<name>A0ABV9LLE9_9ACTN</name>
<dbReference type="RefSeq" id="WP_387990953.1">
    <property type="nucleotide sequence ID" value="NZ_JBHSGR010000018.1"/>
</dbReference>
<keyword evidence="3" id="KW-1185">Reference proteome</keyword>
<dbReference type="InterPro" id="IPR053146">
    <property type="entry name" value="QDO-like"/>
</dbReference>
<protein>
    <submittedName>
        <fullName evidence="2">Cupin domain-containing protein</fullName>
    </submittedName>
</protein>
<dbReference type="InterPro" id="IPR011051">
    <property type="entry name" value="RmlC_Cupin_sf"/>
</dbReference>
<evidence type="ECO:0000313" key="3">
    <source>
        <dbReference type="Proteomes" id="UP001596025"/>
    </source>
</evidence>
<sequence>MTVLTLPDGTDGYVLHPGAGEALDSWFGGARLTIKATAAQTQGRYAAVEFWGPRGFGSPLHVHGHDDEFFVVLEGEVRFRLGDEVTDAGPRSVVYGPRGVAHAFTMSSDEARVLLFFGPAGVEGFFRDASAFAATLPPGEPPDPQTLGEIGARYGQRFVGPPLPPRG</sequence>
<accession>A0ABV9LLE9</accession>
<feature type="domain" description="Cupin type-2" evidence="1">
    <location>
        <begin position="53"/>
        <end position="115"/>
    </location>
</feature>
<dbReference type="PANTHER" id="PTHR36440:SF1">
    <property type="entry name" value="PUTATIVE (AFU_ORTHOLOGUE AFUA_8G07350)-RELATED"/>
    <property type="match status" value="1"/>
</dbReference>
<comment type="caution">
    <text evidence="2">The sequence shown here is derived from an EMBL/GenBank/DDBJ whole genome shotgun (WGS) entry which is preliminary data.</text>
</comment>
<dbReference type="EMBL" id="JBHSGR010000018">
    <property type="protein sequence ID" value="MFC4694961.1"/>
    <property type="molecule type" value="Genomic_DNA"/>
</dbReference>
<dbReference type="SUPFAM" id="SSF51182">
    <property type="entry name" value="RmlC-like cupins"/>
    <property type="match status" value="1"/>
</dbReference>
<dbReference type="InterPro" id="IPR014710">
    <property type="entry name" value="RmlC-like_jellyroll"/>
</dbReference>
<proteinExistence type="predicted"/>